<feature type="transmembrane region" description="Helical" evidence="1">
    <location>
        <begin position="72"/>
        <end position="93"/>
    </location>
</feature>
<dbReference type="Proteomes" id="UP001152799">
    <property type="component" value="Chromosome 4"/>
</dbReference>
<accession>A0A9N9QPI3</accession>
<keyword evidence="1" id="KW-0472">Membrane</keyword>
<feature type="transmembrane region" description="Helical" evidence="1">
    <location>
        <begin position="164"/>
        <end position="186"/>
    </location>
</feature>
<feature type="transmembrane region" description="Helical" evidence="1">
    <location>
        <begin position="105"/>
        <end position="126"/>
    </location>
</feature>
<keyword evidence="1" id="KW-0812">Transmembrane</keyword>
<organism evidence="2 3">
    <name type="scientific">Ceutorhynchus assimilis</name>
    <name type="common">cabbage seed weevil</name>
    <dbReference type="NCBI Taxonomy" id="467358"/>
    <lineage>
        <taxon>Eukaryota</taxon>
        <taxon>Metazoa</taxon>
        <taxon>Ecdysozoa</taxon>
        <taxon>Arthropoda</taxon>
        <taxon>Hexapoda</taxon>
        <taxon>Insecta</taxon>
        <taxon>Pterygota</taxon>
        <taxon>Neoptera</taxon>
        <taxon>Endopterygota</taxon>
        <taxon>Coleoptera</taxon>
        <taxon>Polyphaga</taxon>
        <taxon>Cucujiformia</taxon>
        <taxon>Curculionidae</taxon>
        <taxon>Ceutorhynchinae</taxon>
        <taxon>Ceutorhynchus</taxon>
    </lineage>
</organism>
<reference evidence="2" key="1">
    <citation type="submission" date="2022-01" db="EMBL/GenBank/DDBJ databases">
        <authorList>
            <person name="King R."/>
        </authorList>
    </citation>
    <scope>NUCLEOTIDE SEQUENCE</scope>
</reference>
<dbReference type="EMBL" id="OU892280">
    <property type="protein sequence ID" value="CAG9768316.1"/>
    <property type="molecule type" value="Genomic_DNA"/>
</dbReference>
<keyword evidence="3" id="KW-1185">Reference proteome</keyword>
<protein>
    <submittedName>
        <fullName evidence="2">Uncharacterized protein</fullName>
    </submittedName>
</protein>
<feature type="transmembrane region" description="Helical" evidence="1">
    <location>
        <begin position="138"/>
        <end position="157"/>
    </location>
</feature>
<proteinExistence type="predicted"/>
<sequence length="192" mass="21198">MGKGAGVNFNLDFILRIIELVKICLATGKGKLLSDYHTEQQMQNAQDLYIGWSENKGCCKNHSYPIHNFKQVILILALVFFFLRGYIVDALVAEHKFSLSEGLDALSISSSAFIFILAVALGMQIFKSNELDKEFEAWLFTVGATLLIACGIVVCIYSDRFYNATRLLIGGLIGIVGGCALLVNALKDFNVF</sequence>
<evidence type="ECO:0000313" key="2">
    <source>
        <dbReference type="EMBL" id="CAG9768316.1"/>
    </source>
</evidence>
<name>A0A9N9QPI3_9CUCU</name>
<keyword evidence="1" id="KW-1133">Transmembrane helix</keyword>
<dbReference type="AlphaFoldDB" id="A0A9N9QPI3"/>
<evidence type="ECO:0000256" key="1">
    <source>
        <dbReference type="SAM" id="Phobius"/>
    </source>
</evidence>
<evidence type="ECO:0000313" key="3">
    <source>
        <dbReference type="Proteomes" id="UP001152799"/>
    </source>
</evidence>
<gene>
    <name evidence="2" type="ORF">CEUTPL_LOCUS8861</name>
</gene>